<keyword evidence="1" id="KW-0812">Transmembrane</keyword>
<dbReference type="GeneID" id="73289992"/>
<proteinExistence type="predicted"/>
<organism evidence="2 3">
    <name type="scientific">Natronosalvus rutilus</name>
    <dbReference type="NCBI Taxonomy" id="2953753"/>
    <lineage>
        <taxon>Archaea</taxon>
        <taxon>Methanobacteriati</taxon>
        <taxon>Methanobacteriota</taxon>
        <taxon>Stenosarchaea group</taxon>
        <taxon>Halobacteria</taxon>
        <taxon>Halobacteriales</taxon>
        <taxon>Natrialbaceae</taxon>
        <taxon>Natronosalvus</taxon>
    </lineage>
</organism>
<keyword evidence="1" id="KW-0472">Membrane</keyword>
<gene>
    <name evidence="2" type="ORF">NGM29_08060</name>
</gene>
<sequence>MHRVVSGLGVPLVTAGLVAAALWTVVDTYVVRSYTEYLLPTAGALVVAFAFVFALFVLGARSDRWLSSPYW</sequence>
<evidence type="ECO:0000313" key="3">
    <source>
        <dbReference type="Proteomes" id="UP001056855"/>
    </source>
</evidence>
<dbReference type="AlphaFoldDB" id="A0A9E7ND95"/>
<dbReference type="RefSeq" id="WP_254159995.1">
    <property type="nucleotide sequence ID" value="NZ_CP100355.1"/>
</dbReference>
<evidence type="ECO:0000313" key="2">
    <source>
        <dbReference type="EMBL" id="UTF55191.1"/>
    </source>
</evidence>
<keyword evidence="3" id="KW-1185">Reference proteome</keyword>
<dbReference type="Proteomes" id="UP001056855">
    <property type="component" value="Chromosome"/>
</dbReference>
<name>A0A9E7ND95_9EURY</name>
<reference evidence="2" key="1">
    <citation type="submission" date="2022-06" db="EMBL/GenBank/DDBJ databases">
        <title>Diverse halophilic archaea isolated from saline environments.</title>
        <authorList>
            <person name="Cui H.-L."/>
        </authorList>
    </citation>
    <scope>NUCLEOTIDE SEQUENCE</scope>
    <source>
        <strain evidence="2">WLHS1</strain>
    </source>
</reference>
<protein>
    <submittedName>
        <fullName evidence="2">Uncharacterized protein</fullName>
    </submittedName>
</protein>
<dbReference type="KEGG" id="sawl:NGM29_08060"/>
<keyword evidence="1" id="KW-1133">Transmembrane helix</keyword>
<dbReference type="EMBL" id="CP100355">
    <property type="protein sequence ID" value="UTF55191.1"/>
    <property type="molecule type" value="Genomic_DNA"/>
</dbReference>
<accession>A0A9E7ND95</accession>
<evidence type="ECO:0000256" key="1">
    <source>
        <dbReference type="SAM" id="Phobius"/>
    </source>
</evidence>
<feature type="transmembrane region" description="Helical" evidence="1">
    <location>
        <begin position="7"/>
        <end position="25"/>
    </location>
</feature>
<feature type="transmembrane region" description="Helical" evidence="1">
    <location>
        <begin position="37"/>
        <end position="58"/>
    </location>
</feature>